<evidence type="ECO:0000256" key="1">
    <source>
        <dbReference type="SAM" id="MobiDB-lite"/>
    </source>
</evidence>
<dbReference type="EMBL" id="JAYRBN010000114">
    <property type="protein sequence ID" value="KAL2723569.1"/>
    <property type="molecule type" value="Genomic_DNA"/>
</dbReference>
<evidence type="ECO:0000313" key="3">
    <source>
        <dbReference type="Proteomes" id="UP001607303"/>
    </source>
</evidence>
<feature type="compositionally biased region" description="Polar residues" evidence="1">
    <location>
        <begin position="16"/>
        <end position="34"/>
    </location>
</feature>
<protein>
    <submittedName>
        <fullName evidence="2">Uncharacterized protein</fullName>
    </submittedName>
</protein>
<sequence>MKIVSHEVSKDRILSDESSVGKNQNNEKVNPLNNEETRLDIKYSHNTMRKYYDKHHQKPRKYKEGNYVPIRNFKNKMSSRILLQCHHILIRKEALDILQNNKNTFYKILLPYLVAVQKKLQKLTIEEISLIYHRPLAECLPVSFKNNRFEIFLNLNISELEIATIAALLYPLFKKK</sequence>
<organism evidence="2 3">
    <name type="scientific">Vespula maculifrons</name>
    <name type="common">Eastern yellow jacket</name>
    <name type="synonym">Wasp</name>
    <dbReference type="NCBI Taxonomy" id="7453"/>
    <lineage>
        <taxon>Eukaryota</taxon>
        <taxon>Metazoa</taxon>
        <taxon>Ecdysozoa</taxon>
        <taxon>Arthropoda</taxon>
        <taxon>Hexapoda</taxon>
        <taxon>Insecta</taxon>
        <taxon>Pterygota</taxon>
        <taxon>Neoptera</taxon>
        <taxon>Endopterygota</taxon>
        <taxon>Hymenoptera</taxon>
        <taxon>Apocrita</taxon>
        <taxon>Aculeata</taxon>
        <taxon>Vespoidea</taxon>
        <taxon>Vespidae</taxon>
        <taxon>Vespinae</taxon>
        <taxon>Vespula</taxon>
    </lineage>
</organism>
<dbReference type="AlphaFoldDB" id="A0ABD2ASH7"/>
<dbReference type="Proteomes" id="UP001607303">
    <property type="component" value="Unassembled WGS sequence"/>
</dbReference>
<reference evidence="2 3" key="1">
    <citation type="journal article" date="2024" name="Ann. Entomol. Soc. Am.">
        <title>Genomic analyses of the southern and eastern yellowjacket wasps (Hymenoptera: Vespidae) reveal evolutionary signatures of social life.</title>
        <authorList>
            <person name="Catto M.A."/>
            <person name="Caine P.B."/>
            <person name="Orr S.E."/>
            <person name="Hunt B.G."/>
            <person name="Goodisman M.A.D."/>
        </authorList>
    </citation>
    <scope>NUCLEOTIDE SEQUENCE [LARGE SCALE GENOMIC DNA]</scope>
    <source>
        <strain evidence="2">232</strain>
        <tissue evidence="2">Head and thorax</tissue>
    </source>
</reference>
<accession>A0ABD2ASH7</accession>
<evidence type="ECO:0000313" key="2">
    <source>
        <dbReference type="EMBL" id="KAL2723569.1"/>
    </source>
</evidence>
<gene>
    <name evidence="2" type="ORF">V1477_019420</name>
</gene>
<comment type="caution">
    <text evidence="2">The sequence shown here is derived from an EMBL/GenBank/DDBJ whole genome shotgun (WGS) entry which is preliminary data.</text>
</comment>
<feature type="compositionally biased region" description="Basic and acidic residues" evidence="1">
    <location>
        <begin position="1"/>
        <end position="15"/>
    </location>
</feature>
<feature type="region of interest" description="Disordered" evidence="1">
    <location>
        <begin position="1"/>
        <end position="35"/>
    </location>
</feature>
<keyword evidence="3" id="KW-1185">Reference proteome</keyword>
<name>A0ABD2ASH7_VESMC</name>
<proteinExistence type="predicted"/>